<dbReference type="InterPro" id="IPR001245">
    <property type="entry name" value="Ser-Thr/Tyr_kinase_cat_dom"/>
</dbReference>
<dbReference type="InterPro" id="IPR008271">
    <property type="entry name" value="Ser/Thr_kinase_AS"/>
</dbReference>
<dbReference type="GO" id="GO:0002229">
    <property type="term" value="P:defense response to oomycetes"/>
    <property type="evidence" value="ECO:0007669"/>
    <property type="project" value="UniProtKB-ARBA"/>
</dbReference>
<keyword evidence="14" id="KW-0675">Receptor</keyword>
<evidence type="ECO:0000259" key="19">
    <source>
        <dbReference type="PROSITE" id="PS50011"/>
    </source>
</evidence>
<reference evidence="20" key="1">
    <citation type="submission" date="2018-08" db="EMBL/GenBank/DDBJ databases">
        <authorList>
            <person name="Rossello M."/>
        </authorList>
    </citation>
    <scope>NUCLEOTIDE SEQUENCE [LARGE SCALE GENOMIC DNA]</scope>
    <source>
        <strain evidence="20">cv. Chinese Spring</strain>
    </source>
</reference>
<evidence type="ECO:0000256" key="7">
    <source>
        <dbReference type="ARBA" id="ARBA00022692"/>
    </source>
</evidence>
<keyword evidence="21" id="KW-1185">Reference proteome</keyword>
<keyword evidence="11" id="KW-0067">ATP-binding</keyword>
<keyword evidence="7 17" id="KW-0812">Transmembrane</keyword>
<feature type="region of interest" description="Disordered" evidence="16">
    <location>
        <begin position="665"/>
        <end position="689"/>
    </location>
</feature>
<accession>A0A3B6BWN3</accession>
<evidence type="ECO:0000256" key="2">
    <source>
        <dbReference type="ARBA" id="ARBA00008536"/>
    </source>
</evidence>
<evidence type="ECO:0000256" key="15">
    <source>
        <dbReference type="ARBA" id="ARBA00023180"/>
    </source>
</evidence>
<reference evidence="20" key="2">
    <citation type="submission" date="2018-10" db="UniProtKB">
        <authorList>
            <consortium name="EnsemblPlants"/>
        </authorList>
    </citation>
    <scope>IDENTIFICATION</scope>
</reference>
<dbReference type="PANTHER" id="PTHR27007">
    <property type="match status" value="1"/>
</dbReference>
<evidence type="ECO:0000256" key="11">
    <source>
        <dbReference type="ARBA" id="ARBA00022840"/>
    </source>
</evidence>
<feature type="domain" description="Protein kinase" evidence="19">
    <location>
        <begin position="340"/>
        <end position="654"/>
    </location>
</feature>
<keyword evidence="8 18" id="KW-0732">Signal</keyword>
<dbReference type="InterPro" id="IPR000719">
    <property type="entry name" value="Prot_kinase_dom"/>
</dbReference>
<keyword evidence="9" id="KW-0430">Lectin</keyword>
<comment type="similarity">
    <text evidence="2">In the N-terminal section; belongs to the leguminous lectin family.</text>
</comment>
<evidence type="ECO:0000256" key="17">
    <source>
        <dbReference type="SAM" id="Phobius"/>
    </source>
</evidence>
<protein>
    <recommendedName>
        <fullName evidence="4">non-specific serine/threonine protein kinase</fullName>
        <ecNumber evidence="4">2.7.11.1</ecNumber>
    </recommendedName>
</protein>
<dbReference type="GO" id="GO:0030246">
    <property type="term" value="F:carbohydrate binding"/>
    <property type="evidence" value="ECO:0007669"/>
    <property type="project" value="UniProtKB-KW"/>
</dbReference>
<dbReference type="PROSITE" id="PS00307">
    <property type="entry name" value="LECTIN_LEGUME_BETA"/>
    <property type="match status" value="1"/>
</dbReference>
<feature type="region of interest" description="Disordered" evidence="16">
    <location>
        <begin position="364"/>
        <end position="389"/>
    </location>
</feature>
<feature type="signal peptide" evidence="18">
    <location>
        <begin position="1"/>
        <end position="23"/>
    </location>
</feature>
<evidence type="ECO:0000313" key="21">
    <source>
        <dbReference type="Proteomes" id="UP000019116"/>
    </source>
</evidence>
<feature type="chain" id="PRO_5043171772" description="non-specific serine/threonine protein kinase" evidence="18">
    <location>
        <begin position="24"/>
        <end position="689"/>
    </location>
</feature>
<dbReference type="InterPro" id="IPR001220">
    <property type="entry name" value="Legume_lectin_dom"/>
</dbReference>
<keyword evidence="6" id="KW-0723">Serine/threonine-protein kinase</keyword>
<keyword evidence="10" id="KW-0547">Nucleotide-binding</keyword>
<evidence type="ECO:0000256" key="5">
    <source>
        <dbReference type="ARBA" id="ARBA00022475"/>
    </source>
</evidence>
<evidence type="ECO:0000256" key="1">
    <source>
        <dbReference type="ARBA" id="ARBA00004251"/>
    </source>
</evidence>
<dbReference type="Gene3D" id="2.60.120.200">
    <property type="match status" value="1"/>
</dbReference>
<dbReference type="Gramene" id="TraesCS2B02G008400.1">
    <property type="protein sequence ID" value="TraesCS2B02G008400.1"/>
    <property type="gene ID" value="TraesCS2B02G008400"/>
</dbReference>
<gene>
    <name evidence="20" type="primary">LOC123038737</name>
</gene>
<dbReference type="EnsemblPlants" id="TraesCS2B02G008400.1">
    <property type="protein sequence ID" value="TraesCS2B02G008400.1"/>
    <property type="gene ID" value="TraesCS2B02G008400"/>
</dbReference>
<feature type="compositionally biased region" description="Low complexity" evidence="16">
    <location>
        <begin position="376"/>
        <end position="389"/>
    </location>
</feature>
<keyword evidence="13 17" id="KW-0472">Membrane</keyword>
<dbReference type="Proteomes" id="UP000019116">
    <property type="component" value="Chromosome 2B"/>
</dbReference>
<dbReference type="CDD" id="cd06899">
    <property type="entry name" value="lectin_legume_LecRK_Arcelin_ConA"/>
    <property type="match status" value="1"/>
</dbReference>
<dbReference type="GO" id="GO:0004674">
    <property type="term" value="F:protein serine/threonine kinase activity"/>
    <property type="evidence" value="ECO:0007669"/>
    <property type="project" value="UniProtKB-KW"/>
</dbReference>
<dbReference type="GO" id="GO:0005886">
    <property type="term" value="C:plasma membrane"/>
    <property type="evidence" value="ECO:0000318"/>
    <property type="project" value="GO_Central"/>
</dbReference>
<dbReference type="OrthoDB" id="685606at2759"/>
<sequence>MAMGTAQLLLLLLACLHCPLAAAVAPPPFSFSFDFTNTSSYRQDDLKFEGNATVHGNLVDLTCNSFGKDSKDCVGRVSYAHRVPFYDNLTGEVASFQTRFTFVIMLDNNTMNYKGDGMAFFLAYYPSTMPATSGGGNLGLMSQVDGKRTTFGKDQFIAVEFDTYNNSYDPSTTFDHIGIDINSVMDSVNTTRLPNFSLNGSMTATVTFDNTSRMLIADLRFDDNDNYRPVQVSTQLPHPVTTLLPDQVAVGFSAATGSGMELHQLLSWSFNSTLAPPRKDHDKKAAVVGWLIGGAMALLVLWCIISYFKWTRSTSQNFLAPSGGARQLEYRVLAAATDDFSEERVIGQGAFGVVYRGTFFKVPSSGAPSRESDGPSSTESCASSNSSSKESADDIEVAVKKIKNGTKGGDFLAEMNTISEAKHKNLVKLKGWCCRENNRNLLDFMCWCCREKKDAELFLVYELVPNGNLYYHLSESEQVIAWPTRYQIVKDIGSALVYLHHECEPYILHRDIKPGNILLDNKFNAKLADFGLSRIGNQDNMTLMTTAIGTEGYIDPECRKDGKVKFYPKSDVYSFGIVLLDIVCTGKSRERVWELYIRGKVMEATDGRLHGGDDLDRRQMKSVAVLGLWCSLPDGAKRPTVRKAMEVLERDESLPDLNYRVNTSVPSASGHQHIDTSSSDQQAFMSDES</sequence>
<dbReference type="OMA" id="PKSINHI"/>
<name>A0A3B6BWN3_WHEAT</name>
<dbReference type="Gene3D" id="1.10.510.10">
    <property type="entry name" value="Transferase(Phosphotransferase) domain 1"/>
    <property type="match status" value="1"/>
</dbReference>
<feature type="transmembrane region" description="Helical" evidence="17">
    <location>
        <begin position="287"/>
        <end position="308"/>
    </location>
</feature>
<dbReference type="InterPro" id="IPR019825">
    <property type="entry name" value="Lectin_legB_Mn/Ca_BS"/>
</dbReference>
<keyword evidence="6" id="KW-0418">Kinase</keyword>
<comment type="similarity">
    <text evidence="3">In the C-terminal section; belongs to the protein kinase superfamily. Ser/Thr protein kinase family.</text>
</comment>
<dbReference type="Gramene" id="TraesNOR2B03G00836500.1">
    <property type="protein sequence ID" value="TraesNOR2B03G00836500.1"/>
    <property type="gene ID" value="TraesNOR2B03G00836500"/>
</dbReference>
<evidence type="ECO:0000256" key="16">
    <source>
        <dbReference type="SAM" id="MobiDB-lite"/>
    </source>
</evidence>
<evidence type="ECO:0000256" key="10">
    <source>
        <dbReference type="ARBA" id="ARBA00022741"/>
    </source>
</evidence>
<evidence type="ECO:0000256" key="12">
    <source>
        <dbReference type="ARBA" id="ARBA00022989"/>
    </source>
</evidence>
<dbReference type="GO" id="GO:0005524">
    <property type="term" value="F:ATP binding"/>
    <property type="evidence" value="ECO:0007669"/>
    <property type="project" value="UniProtKB-KW"/>
</dbReference>
<dbReference type="Gramene" id="TraesCS2B03G0048700.1">
    <property type="protein sequence ID" value="TraesCS2B03G0048700.1.CDS"/>
    <property type="gene ID" value="TraesCS2B03G0048700"/>
</dbReference>
<dbReference type="Gramene" id="TraesCLE_scaffold_012565_01G000500.1">
    <property type="protein sequence ID" value="TraesCLE_scaffold_012565_01G000500.1"/>
    <property type="gene ID" value="TraesCLE_scaffold_012565_01G000500"/>
</dbReference>
<dbReference type="Gramene" id="TraesARI2B03G00835800.1">
    <property type="protein sequence ID" value="TraesARI2B03G00835800.1"/>
    <property type="gene ID" value="TraesARI2B03G00835800"/>
</dbReference>
<proteinExistence type="inferred from homology"/>
<dbReference type="Pfam" id="PF07714">
    <property type="entry name" value="PK_Tyr_Ser-Thr"/>
    <property type="match status" value="1"/>
</dbReference>
<evidence type="ECO:0000313" key="20">
    <source>
        <dbReference type="EnsemblPlants" id="TraesCS2B02G008400.1"/>
    </source>
</evidence>
<keyword evidence="6" id="KW-0808">Transferase</keyword>
<dbReference type="EC" id="2.7.11.1" evidence="4"/>
<dbReference type="PROSITE" id="PS00108">
    <property type="entry name" value="PROTEIN_KINASE_ST"/>
    <property type="match status" value="1"/>
</dbReference>
<dbReference type="InterPro" id="IPR011009">
    <property type="entry name" value="Kinase-like_dom_sf"/>
</dbReference>
<evidence type="ECO:0000256" key="3">
    <source>
        <dbReference type="ARBA" id="ARBA00010217"/>
    </source>
</evidence>
<dbReference type="InterPro" id="IPR050528">
    <property type="entry name" value="L-type_Lectin-RKs"/>
</dbReference>
<dbReference type="Pfam" id="PF00139">
    <property type="entry name" value="Lectin_legB"/>
    <property type="match status" value="1"/>
</dbReference>
<organism evidence="20">
    <name type="scientific">Triticum aestivum</name>
    <name type="common">Wheat</name>
    <dbReference type="NCBI Taxonomy" id="4565"/>
    <lineage>
        <taxon>Eukaryota</taxon>
        <taxon>Viridiplantae</taxon>
        <taxon>Streptophyta</taxon>
        <taxon>Embryophyta</taxon>
        <taxon>Tracheophyta</taxon>
        <taxon>Spermatophyta</taxon>
        <taxon>Magnoliopsida</taxon>
        <taxon>Liliopsida</taxon>
        <taxon>Poales</taxon>
        <taxon>Poaceae</taxon>
        <taxon>BOP clade</taxon>
        <taxon>Pooideae</taxon>
        <taxon>Triticodae</taxon>
        <taxon>Triticeae</taxon>
        <taxon>Triticinae</taxon>
        <taxon>Triticum</taxon>
    </lineage>
</organism>
<keyword evidence="12 17" id="KW-1133">Transmembrane helix</keyword>
<dbReference type="Gramene" id="TraesWEE_scaffold_029447_01G000200.1">
    <property type="protein sequence ID" value="TraesWEE_scaffold_029447_01G000200.1"/>
    <property type="gene ID" value="TraesWEE_scaffold_029447_01G000200"/>
</dbReference>
<dbReference type="STRING" id="4565.A0A3B6BWN3"/>
<keyword evidence="5" id="KW-1003">Cell membrane</keyword>
<keyword evidence="15" id="KW-0325">Glycoprotein</keyword>
<evidence type="ECO:0000256" key="8">
    <source>
        <dbReference type="ARBA" id="ARBA00022729"/>
    </source>
</evidence>
<comment type="subcellular location">
    <subcellularLocation>
        <location evidence="1">Cell membrane</location>
        <topology evidence="1">Single-pass type I membrane protein</topology>
    </subcellularLocation>
</comment>
<dbReference type="PROSITE" id="PS50011">
    <property type="entry name" value="PROTEIN_KINASE_DOM"/>
    <property type="match status" value="1"/>
</dbReference>
<evidence type="ECO:0000256" key="18">
    <source>
        <dbReference type="SAM" id="SignalP"/>
    </source>
</evidence>
<dbReference type="FunFam" id="1.10.510.10:FF:000240">
    <property type="entry name" value="Lectin-domain containing receptor kinase A4.3"/>
    <property type="match status" value="1"/>
</dbReference>
<evidence type="ECO:0000256" key="4">
    <source>
        <dbReference type="ARBA" id="ARBA00012513"/>
    </source>
</evidence>
<dbReference type="AlphaFoldDB" id="A0A3B6BWN3"/>
<dbReference type="SUPFAM" id="SSF49899">
    <property type="entry name" value="Concanavalin A-like lectins/glucanases"/>
    <property type="match status" value="1"/>
</dbReference>
<dbReference type="SUPFAM" id="SSF56112">
    <property type="entry name" value="Protein kinase-like (PK-like)"/>
    <property type="match status" value="1"/>
</dbReference>
<evidence type="ECO:0000256" key="14">
    <source>
        <dbReference type="ARBA" id="ARBA00023170"/>
    </source>
</evidence>
<evidence type="ECO:0000256" key="9">
    <source>
        <dbReference type="ARBA" id="ARBA00022734"/>
    </source>
</evidence>
<dbReference type="Gene3D" id="3.30.200.20">
    <property type="entry name" value="Phosphorylase Kinase, domain 1"/>
    <property type="match status" value="1"/>
</dbReference>
<dbReference type="SMR" id="A0A3B6BWN3"/>
<dbReference type="InterPro" id="IPR013320">
    <property type="entry name" value="ConA-like_dom_sf"/>
</dbReference>
<evidence type="ECO:0000256" key="6">
    <source>
        <dbReference type="ARBA" id="ARBA00022527"/>
    </source>
</evidence>
<evidence type="ECO:0000256" key="13">
    <source>
        <dbReference type="ARBA" id="ARBA00023136"/>
    </source>
</evidence>
<dbReference type="SMART" id="SM00220">
    <property type="entry name" value="S_TKc"/>
    <property type="match status" value="1"/>
</dbReference>
<dbReference type="Gramene" id="TraesKAR2B01G0012680.1">
    <property type="protein sequence ID" value="cds.TraesKAR2B01G0012680.1"/>
    <property type="gene ID" value="TraesKAR2B01G0012680"/>
</dbReference>